<organism evidence="3 4">
    <name type="scientific">Paratrimastix pyriformis</name>
    <dbReference type="NCBI Taxonomy" id="342808"/>
    <lineage>
        <taxon>Eukaryota</taxon>
        <taxon>Metamonada</taxon>
        <taxon>Preaxostyla</taxon>
        <taxon>Paratrimastigidae</taxon>
        <taxon>Paratrimastix</taxon>
    </lineage>
</organism>
<dbReference type="InterPro" id="IPR024047">
    <property type="entry name" value="MM3350-like_sf"/>
</dbReference>
<dbReference type="Pfam" id="PF02037">
    <property type="entry name" value="SAP"/>
    <property type="match status" value="1"/>
</dbReference>
<reference evidence="3" key="1">
    <citation type="journal article" date="2022" name="bioRxiv">
        <title>Genomics of Preaxostyla Flagellates Illuminates Evolutionary Transitions and the Path Towards Mitochondrial Loss.</title>
        <authorList>
            <person name="Novak L.V.F."/>
            <person name="Treitli S.C."/>
            <person name="Pyrih J."/>
            <person name="Halakuc P."/>
            <person name="Pipaliya S.V."/>
            <person name="Vacek V."/>
            <person name="Brzon O."/>
            <person name="Soukal P."/>
            <person name="Eme L."/>
            <person name="Dacks J.B."/>
            <person name="Karnkowska A."/>
            <person name="Elias M."/>
            <person name="Hampl V."/>
        </authorList>
    </citation>
    <scope>NUCLEOTIDE SEQUENCE</scope>
    <source>
        <strain evidence="3">RCP-MX</strain>
    </source>
</reference>
<evidence type="ECO:0000313" key="4">
    <source>
        <dbReference type="Proteomes" id="UP001141327"/>
    </source>
</evidence>
<evidence type="ECO:0000256" key="1">
    <source>
        <dbReference type="SAM" id="MobiDB-lite"/>
    </source>
</evidence>
<feature type="compositionally biased region" description="Acidic residues" evidence="1">
    <location>
        <begin position="174"/>
        <end position="187"/>
    </location>
</feature>
<evidence type="ECO:0000313" key="3">
    <source>
        <dbReference type="EMBL" id="KAJ4456740.1"/>
    </source>
</evidence>
<sequence length="298" mass="32962">MKSSETLAQLDHYLRTIWLECCGHMSKFTDDGFGSREYSNAETAARVFAPGRRFIHLYDFGTTSETGITVLGVHNGGTVEDNPITLLARNKAPVFMCQAERCHAVATTVCEECSQGENLPSGAFCDAHTRSHDCGIDLMPICNSPRTGVCGYCGPDQPPYGPGRPAALPGLLDEPSDEDNDEEDEEGAQLHPALLGAFLQAMLLPRMHARREGRDIHGRFRRRQRRTRPRREIPTTDAGWRQVDVDGMLDRYNMEQLKVFLRAKHLRVSGHKAELVARIHDYFAAQGAEAAAAGVGRA</sequence>
<gene>
    <name evidence="3" type="ORF">PAPYR_7955</name>
</gene>
<dbReference type="SUPFAM" id="SSF68906">
    <property type="entry name" value="SAP domain"/>
    <property type="match status" value="1"/>
</dbReference>
<dbReference type="Gene3D" id="1.10.720.30">
    <property type="entry name" value="SAP domain"/>
    <property type="match status" value="1"/>
</dbReference>
<dbReference type="SUPFAM" id="SSF159941">
    <property type="entry name" value="MM3350-like"/>
    <property type="match status" value="1"/>
</dbReference>
<keyword evidence="4" id="KW-1185">Reference proteome</keyword>
<dbReference type="InterPro" id="IPR036361">
    <property type="entry name" value="SAP_dom_sf"/>
</dbReference>
<proteinExistence type="predicted"/>
<name>A0ABQ8UH45_9EUKA</name>
<dbReference type="InterPro" id="IPR003034">
    <property type="entry name" value="SAP_dom"/>
</dbReference>
<dbReference type="Proteomes" id="UP001141327">
    <property type="component" value="Unassembled WGS sequence"/>
</dbReference>
<evidence type="ECO:0000259" key="2">
    <source>
        <dbReference type="PROSITE" id="PS50800"/>
    </source>
</evidence>
<accession>A0ABQ8UH45</accession>
<feature type="region of interest" description="Disordered" evidence="1">
    <location>
        <begin position="161"/>
        <end position="187"/>
    </location>
</feature>
<dbReference type="PROSITE" id="PS50800">
    <property type="entry name" value="SAP"/>
    <property type="match status" value="1"/>
</dbReference>
<feature type="domain" description="SAP" evidence="2">
    <location>
        <begin position="249"/>
        <end position="283"/>
    </location>
</feature>
<feature type="compositionally biased region" description="Basic residues" evidence="1">
    <location>
        <begin position="219"/>
        <end position="229"/>
    </location>
</feature>
<protein>
    <recommendedName>
        <fullName evidence="2">SAP domain-containing protein</fullName>
    </recommendedName>
</protein>
<feature type="region of interest" description="Disordered" evidence="1">
    <location>
        <begin position="214"/>
        <end position="233"/>
    </location>
</feature>
<comment type="caution">
    <text evidence="3">The sequence shown here is derived from an EMBL/GenBank/DDBJ whole genome shotgun (WGS) entry which is preliminary data.</text>
</comment>
<dbReference type="EMBL" id="JAPMOS010000062">
    <property type="protein sequence ID" value="KAJ4456740.1"/>
    <property type="molecule type" value="Genomic_DNA"/>
</dbReference>